<comment type="caution">
    <text evidence="5">The sequence shown here is derived from an EMBL/GenBank/DDBJ whole genome shotgun (WGS) entry which is preliminary data.</text>
</comment>
<name>A0A0P6XKI8_9CHLR</name>
<dbReference type="AlphaFoldDB" id="A0A0P6XKI8"/>
<evidence type="ECO:0000256" key="3">
    <source>
        <dbReference type="ARBA" id="ARBA00023052"/>
    </source>
</evidence>
<comment type="cofactor">
    <cofactor evidence="1">
        <name>thiamine diphosphate</name>
        <dbReference type="ChEBI" id="CHEBI:58937"/>
    </cofactor>
</comment>
<evidence type="ECO:0000259" key="4">
    <source>
        <dbReference type="Pfam" id="PF00676"/>
    </source>
</evidence>
<evidence type="ECO:0000256" key="2">
    <source>
        <dbReference type="ARBA" id="ARBA00023002"/>
    </source>
</evidence>
<proteinExistence type="predicted"/>
<protein>
    <recommendedName>
        <fullName evidence="4">Dehydrogenase E1 component domain-containing protein</fullName>
    </recommendedName>
</protein>
<gene>
    <name evidence="5" type="ORF">ADN00_11345</name>
</gene>
<dbReference type="InterPro" id="IPR001017">
    <property type="entry name" value="DH_E1"/>
</dbReference>
<keyword evidence="3" id="KW-0786">Thiamine pyrophosphate</keyword>
<dbReference type="InterPro" id="IPR029061">
    <property type="entry name" value="THDP-binding"/>
</dbReference>
<keyword evidence="6" id="KW-1185">Reference proteome</keyword>
<dbReference type="EMBL" id="LGCL01000025">
    <property type="protein sequence ID" value="KPL76550.1"/>
    <property type="molecule type" value="Genomic_DNA"/>
</dbReference>
<sequence>MKSDKNAPLKLSDYLTKEQGLELLKKMLLTRAFEENAEEQYALGKLHGTMHLSIGQEAIAAGVASATKKGDYLLNTHRGHGHFLQWGGDLNAMMAEFMGKANGICRGRGGSMHIADVSMNNLGAQGIVGGNMPISVGVGLSIQLRETDQVVVALFGDGAANEGAFHESLNLAALWKLPVIYLCENNRYAMSMAFDRAFTIEKISDRACAYNIPGHTFDGNDVLSVHAAVKEAARRARAGEGPTLLEAITYRWRGHSKSDRQAYRTRDEVKEWMEKDPIPRFASVLGVSAEELKALDQEARERIRAATEYADNSPEPDVNTIMEGVYA</sequence>
<dbReference type="SUPFAM" id="SSF52518">
    <property type="entry name" value="Thiamin diphosphate-binding fold (THDP-binding)"/>
    <property type="match status" value="1"/>
</dbReference>
<organism evidence="5 6">
    <name type="scientific">Ornatilinea apprima</name>
    <dbReference type="NCBI Taxonomy" id="1134406"/>
    <lineage>
        <taxon>Bacteria</taxon>
        <taxon>Bacillati</taxon>
        <taxon>Chloroflexota</taxon>
        <taxon>Anaerolineae</taxon>
        <taxon>Anaerolineales</taxon>
        <taxon>Anaerolineaceae</taxon>
        <taxon>Ornatilinea</taxon>
    </lineage>
</organism>
<dbReference type="GO" id="GO:0006086">
    <property type="term" value="P:pyruvate decarboxylation to acetyl-CoA"/>
    <property type="evidence" value="ECO:0007669"/>
    <property type="project" value="TreeGrafter"/>
</dbReference>
<feature type="domain" description="Dehydrogenase E1 component" evidence="4">
    <location>
        <begin position="26"/>
        <end position="318"/>
    </location>
</feature>
<dbReference type="OrthoDB" id="9766715at2"/>
<dbReference type="Pfam" id="PF00676">
    <property type="entry name" value="E1_dh"/>
    <property type="match status" value="1"/>
</dbReference>
<dbReference type="PANTHER" id="PTHR11516">
    <property type="entry name" value="PYRUVATE DEHYDROGENASE E1 COMPONENT, ALPHA SUBUNIT BACTERIAL AND ORGANELLAR"/>
    <property type="match status" value="1"/>
</dbReference>
<dbReference type="InterPro" id="IPR050642">
    <property type="entry name" value="PDH_E1_Alpha_Subunit"/>
</dbReference>
<dbReference type="STRING" id="1134406.ADN00_11345"/>
<dbReference type="CDD" id="cd02000">
    <property type="entry name" value="TPP_E1_PDC_ADC_BCADC"/>
    <property type="match status" value="1"/>
</dbReference>
<dbReference type="Gene3D" id="3.40.50.970">
    <property type="match status" value="1"/>
</dbReference>
<dbReference type="RefSeq" id="WP_075063129.1">
    <property type="nucleotide sequence ID" value="NZ_LGCL01000025.1"/>
</dbReference>
<reference evidence="5 6" key="1">
    <citation type="submission" date="2015-07" db="EMBL/GenBank/DDBJ databases">
        <title>Genome sequence of Ornatilinea apprima DSM 23815.</title>
        <authorList>
            <person name="Hemp J."/>
            <person name="Ward L.M."/>
            <person name="Pace L.A."/>
            <person name="Fischer W.W."/>
        </authorList>
    </citation>
    <scope>NUCLEOTIDE SEQUENCE [LARGE SCALE GENOMIC DNA]</scope>
    <source>
        <strain evidence="5 6">P3M-1</strain>
    </source>
</reference>
<dbReference type="GO" id="GO:0004739">
    <property type="term" value="F:pyruvate dehydrogenase (acetyl-transferring) activity"/>
    <property type="evidence" value="ECO:0007669"/>
    <property type="project" value="TreeGrafter"/>
</dbReference>
<dbReference type="Proteomes" id="UP000050417">
    <property type="component" value="Unassembled WGS sequence"/>
</dbReference>
<dbReference type="PANTHER" id="PTHR11516:SF60">
    <property type="entry name" value="PYRUVATE DEHYDROGENASE E1 COMPONENT SUBUNIT ALPHA"/>
    <property type="match status" value="1"/>
</dbReference>
<accession>A0A0P6XKI8</accession>
<evidence type="ECO:0000313" key="5">
    <source>
        <dbReference type="EMBL" id="KPL76550.1"/>
    </source>
</evidence>
<evidence type="ECO:0000256" key="1">
    <source>
        <dbReference type="ARBA" id="ARBA00001964"/>
    </source>
</evidence>
<evidence type="ECO:0000313" key="6">
    <source>
        <dbReference type="Proteomes" id="UP000050417"/>
    </source>
</evidence>
<dbReference type="PATRIC" id="fig|1134406.4.peg.968"/>
<keyword evidence="2" id="KW-0560">Oxidoreductase</keyword>